<keyword evidence="1" id="KW-1133">Transmembrane helix</keyword>
<evidence type="ECO:0008006" key="4">
    <source>
        <dbReference type="Google" id="ProtNLM"/>
    </source>
</evidence>
<sequence length="261" mass="29113">MNIYLIIGRIFFGLGILGIGLLHFFYPGIRPVILPELTTISSNLSFLVYLTALLLIGTGFLITIGKKFNTLCLVMGILFLVLFLVGHLPWSLTAGSFNKYWVNTNKVLALCGEFLVISTINAPKPTDKMMQLLAKIGPIGQYLYAIMLYNFAVGHFNNLEGISNIVPKYIPFPQFWTFLGGVALMGSGISIFSRFKVKAILWLLALNLFIWLVLLHLYYTILYPQWQEGENFIGSFTCLCFCGTALVISQTASNTILTGQQ</sequence>
<proteinExistence type="predicted"/>
<gene>
    <name evidence="2" type="ORF">IC229_32710</name>
</gene>
<dbReference type="RefSeq" id="WP_190892804.1">
    <property type="nucleotide sequence ID" value="NZ_JACWZY010000055.1"/>
</dbReference>
<feature type="transmembrane region" description="Helical" evidence="1">
    <location>
        <begin position="7"/>
        <end position="26"/>
    </location>
</feature>
<feature type="transmembrane region" description="Helical" evidence="1">
    <location>
        <begin position="132"/>
        <end position="152"/>
    </location>
</feature>
<keyword evidence="1" id="KW-0472">Membrane</keyword>
<keyword evidence="1" id="KW-0812">Transmembrane</keyword>
<keyword evidence="3" id="KW-1185">Reference proteome</keyword>
<reference evidence="2" key="1">
    <citation type="submission" date="2020-09" db="EMBL/GenBank/DDBJ databases">
        <authorList>
            <person name="Kim M.K."/>
        </authorList>
    </citation>
    <scope>NUCLEOTIDE SEQUENCE</scope>
    <source>
        <strain evidence="2">BT702</strain>
    </source>
</reference>
<feature type="transmembrane region" description="Helical" evidence="1">
    <location>
        <begin position="231"/>
        <end position="248"/>
    </location>
</feature>
<accession>A0A927AVX1</accession>
<evidence type="ECO:0000256" key="1">
    <source>
        <dbReference type="SAM" id="Phobius"/>
    </source>
</evidence>
<dbReference type="Proteomes" id="UP000598820">
    <property type="component" value="Unassembled WGS sequence"/>
</dbReference>
<protein>
    <recommendedName>
        <fullName evidence="4">DoxX family membrane protein</fullName>
    </recommendedName>
</protein>
<organism evidence="2 3">
    <name type="scientific">Spirosoma profusum</name>
    <dbReference type="NCBI Taxonomy" id="2771354"/>
    <lineage>
        <taxon>Bacteria</taxon>
        <taxon>Pseudomonadati</taxon>
        <taxon>Bacteroidota</taxon>
        <taxon>Cytophagia</taxon>
        <taxon>Cytophagales</taxon>
        <taxon>Cytophagaceae</taxon>
        <taxon>Spirosoma</taxon>
    </lineage>
</organism>
<feature type="transmembrane region" description="Helical" evidence="1">
    <location>
        <begin position="46"/>
        <end position="64"/>
    </location>
</feature>
<evidence type="ECO:0000313" key="3">
    <source>
        <dbReference type="Proteomes" id="UP000598820"/>
    </source>
</evidence>
<dbReference type="AlphaFoldDB" id="A0A927AVX1"/>
<name>A0A927AVX1_9BACT</name>
<dbReference type="EMBL" id="JACWZY010000055">
    <property type="protein sequence ID" value="MBD2705418.1"/>
    <property type="molecule type" value="Genomic_DNA"/>
</dbReference>
<evidence type="ECO:0000313" key="2">
    <source>
        <dbReference type="EMBL" id="MBD2705418.1"/>
    </source>
</evidence>
<comment type="caution">
    <text evidence="2">The sequence shown here is derived from an EMBL/GenBank/DDBJ whole genome shotgun (WGS) entry which is preliminary data.</text>
</comment>
<feature type="transmembrane region" description="Helical" evidence="1">
    <location>
        <begin position="71"/>
        <end position="88"/>
    </location>
</feature>
<feature type="transmembrane region" description="Helical" evidence="1">
    <location>
        <begin position="172"/>
        <end position="192"/>
    </location>
</feature>
<feature type="transmembrane region" description="Helical" evidence="1">
    <location>
        <begin position="100"/>
        <end position="120"/>
    </location>
</feature>
<feature type="transmembrane region" description="Helical" evidence="1">
    <location>
        <begin position="199"/>
        <end position="219"/>
    </location>
</feature>